<accession>A0A553SNI2</accession>
<keyword evidence="2" id="KW-0963">Cytoplasm</keyword>
<evidence type="ECO:0000256" key="1">
    <source>
        <dbReference type="ARBA" id="ARBA00007039"/>
    </source>
</evidence>
<dbReference type="Pfam" id="PF00574">
    <property type="entry name" value="CLP_protease"/>
    <property type="match status" value="1"/>
</dbReference>
<dbReference type="PRINTS" id="PR00127">
    <property type="entry name" value="CLPPROTEASEP"/>
</dbReference>
<dbReference type="PANTHER" id="PTHR10381">
    <property type="entry name" value="ATP-DEPENDENT CLP PROTEASE PROTEOLYTIC SUBUNIT"/>
    <property type="match status" value="1"/>
</dbReference>
<keyword evidence="4" id="KW-0378">Hydrolase</keyword>
<evidence type="ECO:0000313" key="8">
    <source>
        <dbReference type="Proteomes" id="UP000319837"/>
    </source>
</evidence>
<comment type="similarity">
    <text evidence="1 6">Belongs to the peptidase S14 family.</text>
</comment>
<dbReference type="EMBL" id="RIBP01000004">
    <property type="protein sequence ID" value="TRZ38538.1"/>
    <property type="molecule type" value="Genomic_DNA"/>
</dbReference>
<dbReference type="AlphaFoldDB" id="A0A553SNI2"/>
<keyword evidence="5" id="KW-0720">Serine protease</keyword>
<evidence type="ECO:0000256" key="5">
    <source>
        <dbReference type="ARBA" id="ARBA00022825"/>
    </source>
</evidence>
<name>A0A553SNI2_NIACI</name>
<dbReference type="NCBIfam" id="NF045542">
    <property type="entry name" value="Clp_rel_HeadMat"/>
    <property type="match status" value="1"/>
</dbReference>
<dbReference type="GO" id="GO:0004252">
    <property type="term" value="F:serine-type endopeptidase activity"/>
    <property type="evidence" value="ECO:0007669"/>
    <property type="project" value="InterPro"/>
</dbReference>
<organism evidence="7 8">
    <name type="scientific">Niallia circulans</name>
    <name type="common">Bacillus circulans</name>
    <dbReference type="NCBI Taxonomy" id="1397"/>
    <lineage>
        <taxon>Bacteria</taxon>
        <taxon>Bacillati</taxon>
        <taxon>Bacillota</taxon>
        <taxon>Bacilli</taxon>
        <taxon>Bacillales</taxon>
        <taxon>Bacillaceae</taxon>
        <taxon>Niallia</taxon>
    </lineage>
</organism>
<dbReference type="PANTHER" id="PTHR10381:SF70">
    <property type="entry name" value="ATP-DEPENDENT CLP PROTEASE PROTEOLYTIC SUBUNIT"/>
    <property type="match status" value="1"/>
</dbReference>
<dbReference type="GO" id="GO:0009368">
    <property type="term" value="C:endopeptidase Clp complex"/>
    <property type="evidence" value="ECO:0007669"/>
    <property type="project" value="TreeGrafter"/>
</dbReference>
<dbReference type="Gene3D" id="3.90.226.10">
    <property type="entry name" value="2-enoyl-CoA Hydratase, Chain A, domain 1"/>
    <property type="match status" value="1"/>
</dbReference>
<dbReference type="CDD" id="cd07016">
    <property type="entry name" value="S14_ClpP_1"/>
    <property type="match status" value="1"/>
</dbReference>
<evidence type="ECO:0000256" key="6">
    <source>
        <dbReference type="RuleBase" id="RU003567"/>
    </source>
</evidence>
<dbReference type="InterPro" id="IPR001907">
    <property type="entry name" value="ClpP"/>
</dbReference>
<dbReference type="InterPro" id="IPR023562">
    <property type="entry name" value="ClpP/TepA"/>
</dbReference>
<dbReference type="GO" id="GO:0004176">
    <property type="term" value="F:ATP-dependent peptidase activity"/>
    <property type="evidence" value="ECO:0007669"/>
    <property type="project" value="InterPro"/>
</dbReference>
<dbReference type="GO" id="GO:0051117">
    <property type="term" value="F:ATPase binding"/>
    <property type="evidence" value="ECO:0007669"/>
    <property type="project" value="TreeGrafter"/>
</dbReference>
<gene>
    <name evidence="7" type="ORF">CEQ21_24455</name>
</gene>
<evidence type="ECO:0000256" key="3">
    <source>
        <dbReference type="ARBA" id="ARBA00022670"/>
    </source>
</evidence>
<reference evidence="8" key="1">
    <citation type="submission" date="2018-10" db="EMBL/GenBank/DDBJ databases">
        <title>FDA dAtabase for Regulatory Grade micrObial Sequences (FDA-ARGOS): Supporting development and validation of Infectious Disease Dx tests.</title>
        <authorList>
            <person name="Minogue T."/>
            <person name="Wolcott M."/>
            <person name="Wasieloski L."/>
            <person name="Aguilar W."/>
            <person name="Moore D."/>
            <person name="Tallon L."/>
            <person name="Sadzewicz L."/>
            <person name="Sengamalay N."/>
            <person name="Ott S."/>
            <person name="Godinez A."/>
            <person name="Nagaraj S."/>
            <person name="Vavikolanu K."/>
            <person name="Vyas G."/>
            <person name="Nadendla S."/>
            <person name="George J."/>
            <person name="Sichtig H."/>
        </authorList>
    </citation>
    <scope>NUCLEOTIDE SEQUENCE [LARGE SCALE GENOMIC DNA]</scope>
    <source>
        <strain evidence="8">FDAARGOS_343</strain>
    </source>
</reference>
<evidence type="ECO:0000313" key="7">
    <source>
        <dbReference type="EMBL" id="TRZ38538.1"/>
    </source>
</evidence>
<protein>
    <recommendedName>
        <fullName evidence="6">ATP-dependent Clp protease proteolytic subunit</fullName>
    </recommendedName>
</protein>
<proteinExistence type="inferred from homology"/>
<evidence type="ECO:0000256" key="4">
    <source>
        <dbReference type="ARBA" id="ARBA00022801"/>
    </source>
</evidence>
<sequence>MKISVRGPIISSNDQWIYDWFGIEATSPKKINDALESIVDSDEVTVEINSGGGSVFDASEIYALLKAHPNNVTVKILGLAASAASVIAMAGDKVLMAPTAQLMIHNSAMRAQGDYRDMNKAADFLKTVNETIASAYNLKSGKSYDELLALMDEETWLKPKQALDLHLIDEIMFENSSTSIVASVAADGGMLPQEVIDTIRNQMGSGRQPEIPSNMVLNATKSTQNTEIQEEPKVMNLETLKNDHPELFNQVKNIGFEEGITAENNRIKEIEELQMPGNEALINKAKFEEKIEASALAVQIIKAEKERGTNYLNNVQKDAQIINDIPGGDAPASNNGTAADTNALLSVLNGTKDEQENELTNQLGGALQS</sequence>
<dbReference type="GO" id="GO:0006515">
    <property type="term" value="P:protein quality control for misfolded or incompletely synthesized proteins"/>
    <property type="evidence" value="ECO:0007669"/>
    <property type="project" value="TreeGrafter"/>
</dbReference>
<dbReference type="Proteomes" id="UP000319837">
    <property type="component" value="Unassembled WGS sequence"/>
</dbReference>
<dbReference type="RefSeq" id="WP_185766791.1">
    <property type="nucleotide sequence ID" value="NZ_RIBP01000004.1"/>
</dbReference>
<dbReference type="InterPro" id="IPR029045">
    <property type="entry name" value="ClpP/crotonase-like_dom_sf"/>
</dbReference>
<dbReference type="SUPFAM" id="SSF52096">
    <property type="entry name" value="ClpP/crotonase"/>
    <property type="match status" value="1"/>
</dbReference>
<evidence type="ECO:0000256" key="2">
    <source>
        <dbReference type="ARBA" id="ARBA00022490"/>
    </source>
</evidence>
<keyword evidence="3 7" id="KW-0645">Protease</keyword>
<comment type="caution">
    <text evidence="7">The sequence shown here is derived from an EMBL/GenBank/DDBJ whole genome shotgun (WGS) entry which is preliminary data.</text>
</comment>